<dbReference type="InterPro" id="IPR023299">
    <property type="entry name" value="ATPase_P-typ_cyto_dom_N"/>
</dbReference>
<evidence type="ECO:0000313" key="12">
    <source>
        <dbReference type="EMBL" id="CAE0839876.1"/>
    </source>
</evidence>
<dbReference type="InterPro" id="IPR017969">
    <property type="entry name" value="Heavy-metal-associated_CS"/>
</dbReference>
<evidence type="ECO:0000313" key="13">
    <source>
        <dbReference type="EMBL" id="CAE0839877.1"/>
    </source>
</evidence>
<keyword evidence="4 10" id="KW-0479">Metal-binding</keyword>
<sequence>MVFTMGRGRDALCATCGVPGCTCVVCTCVADGVLDLDSASGCCGAGAASKSSYNFRVPGLSALDVARRRRIEGVLSRAGVQQCRFSELQDSLEVDTVGSPRRVKAALACTGYEAELVRAAALKSASPTKELSLDVQGMTCASCVGTVERAVQAVAGVRRVSVSLLAHRAEVVFEGPATSEEITDAIDTVGFDVTVLRETQSAVDDDENKDKPSVLRLSLSTSATVDGVRRQLSALHGVEGVIFTSKARAKVMYWPRKIGARSLLAAMAPSCELAPEEEDMSAASAHAALRKVFLTSLPPSALVVLLTERHFNGLDSTVFPGVSLQLALLAALTGFVLFWCGQRFHVSARAAVRHRAYTMDVLVSMSTCISFFYGLSVTFYDVVRPSDSAPVMGASMFFETSAVLVCALLFGRLMEAAAKAKTMAALQLLSSKRPSSGTLVTDGQESQCPYDLIQVGDVLRVKPGENVPVDGEIISESAAECDESLLTGESRGVSKQKGSIALGGSTCLSGGFLMVAVGVGNSSTLARIVQLVEDAQAKRPAIQAVVDVVASYFVPAILILSAATFMTWVLVGFELGFDDVLSLAITHGMSVLMIACPCSLGLATPTAVMVATGHAATFGILVKDASTWQVISGTRVVVLDKTGTLTRGRPKVVGCALMEGATTLGDVPHKAGSLVDATALGAEVNVRDAVPRVAWLLLGAEAGSEHPLGLALSDWAQAACGEQLAPECQSFQNTPGKGVEAVVAGKWAVRVGNQSLVGVYEDPNVHEWSTRWQAKGCVVVCMQVADAQVCMFALRDELLPDAPPVVAELQRRGIGVWMCTGDQPGTAAAVGSAAGIEEERICSQASPEDKAALVARLRESWGTVVMVGDGVNDAAAMAAASLGCAIGAGAQVTIDAADAVLVSSRLSDFLIFLDLGRATMSTIYRNFLWAGVFNLVGVPLAAGVGAPWGITLPPVFCGVAMAASSVIVISSSLLLKLFRPRPQQKPTVHGDYVTLNDSV</sequence>
<feature type="transmembrane region" description="Helical" evidence="10">
    <location>
        <begin position="927"/>
        <end position="946"/>
    </location>
</feature>
<dbReference type="SUPFAM" id="SSF56784">
    <property type="entry name" value="HAD-like"/>
    <property type="match status" value="1"/>
</dbReference>
<feature type="transmembrane region" description="Helical" evidence="10">
    <location>
        <begin position="361"/>
        <end position="380"/>
    </location>
</feature>
<dbReference type="GO" id="GO:0005507">
    <property type="term" value="F:copper ion binding"/>
    <property type="evidence" value="ECO:0007669"/>
    <property type="project" value="TreeGrafter"/>
</dbReference>
<keyword evidence="8 10" id="KW-1133">Transmembrane helix</keyword>
<dbReference type="Gene3D" id="2.70.150.10">
    <property type="entry name" value="Calcium-transporting ATPase, cytoplasmic transduction domain A"/>
    <property type="match status" value="1"/>
</dbReference>
<evidence type="ECO:0000256" key="5">
    <source>
        <dbReference type="ARBA" id="ARBA00022741"/>
    </source>
</evidence>
<evidence type="ECO:0000256" key="9">
    <source>
        <dbReference type="ARBA" id="ARBA00023136"/>
    </source>
</evidence>
<evidence type="ECO:0000313" key="14">
    <source>
        <dbReference type="EMBL" id="CAE0839878.1"/>
    </source>
</evidence>
<dbReference type="Gene3D" id="3.40.1110.10">
    <property type="entry name" value="Calcium-transporting ATPase, cytoplasmic domain N"/>
    <property type="match status" value="1"/>
</dbReference>
<dbReference type="PRINTS" id="PR00119">
    <property type="entry name" value="CATATPASE"/>
</dbReference>
<dbReference type="SUPFAM" id="SSF55008">
    <property type="entry name" value="HMA, heavy metal-associated domain"/>
    <property type="match status" value="1"/>
</dbReference>
<dbReference type="GO" id="GO:0055070">
    <property type="term" value="P:copper ion homeostasis"/>
    <property type="evidence" value="ECO:0007669"/>
    <property type="project" value="TreeGrafter"/>
</dbReference>
<dbReference type="InterPro" id="IPR018303">
    <property type="entry name" value="ATPase_P-typ_P_site"/>
</dbReference>
<dbReference type="GO" id="GO:0012505">
    <property type="term" value="C:endomembrane system"/>
    <property type="evidence" value="ECO:0007669"/>
    <property type="project" value="UniProtKB-SubCell"/>
</dbReference>
<dbReference type="PROSITE" id="PS00154">
    <property type="entry name" value="ATPASE_E1_E2"/>
    <property type="match status" value="1"/>
</dbReference>
<dbReference type="FunFam" id="3.30.70.100:FF:000005">
    <property type="entry name" value="Copper-exporting P-type ATPase A"/>
    <property type="match status" value="1"/>
</dbReference>
<dbReference type="InterPro" id="IPR044492">
    <property type="entry name" value="P_typ_ATPase_HD_dom"/>
</dbReference>
<dbReference type="SFLD" id="SFLDG00002">
    <property type="entry name" value="C1.7:_P-type_atpase_like"/>
    <property type="match status" value="1"/>
</dbReference>
<evidence type="ECO:0000313" key="15">
    <source>
        <dbReference type="EMBL" id="CAE0839879.1"/>
    </source>
</evidence>
<dbReference type="Pfam" id="PF00403">
    <property type="entry name" value="HMA"/>
    <property type="match status" value="1"/>
</dbReference>
<keyword evidence="3 10" id="KW-0812">Transmembrane</keyword>
<dbReference type="PANTHER" id="PTHR43520">
    <property type="entry name" value="ATP7, ISOFORM B"/>
    <property type="match status" value="1"/>
</dbReference>
<feature type="transmembrane region" description="Helical" evidence="10">
    <location>
        <begin position="548"/>
        <end position="571"/>
    </location>
</feature>
<dbReference type="GO" id="GO:0005524">
    <property type="term" value="F:ATP binding"/>
    <property type="evidence" value="ECO:0007669"/>
    <property type="project" value="UniProtKB-UniRule"/>
</dbReference>
<evidence type="ECO:0000259" key="11">
    <source>
        <dbReference type="PROSITE" id="PS50846"/>
    </source>
</evidence>
<protein>
    <recommendedName>
        <fullName evidence="11">HMA domain-containing protein</fullName>
    </recommendedName>
</protein>
<evidence type="ECO:0000256" key="4">
    <source>
        <dbReference type="ARBA" id="ARBA00022723"/>
    </source>
</evidence>
<keyword evidence="7" id="KW-1278">Translocase</keyword>
<dbReference type="EMBL" id="HBJB01000152">
    <property type="protein sequence ID" value="CAE0839876.1"/>
    <property type="molecule type" value="Transcribed_RNA"/>
</dbReference>
<feature type="transmembrane region" description="Helical" evidence="10">
    <location>
        <begin position="392"/>
        <end position="411"/>
    </location>
</feature>
<feature type="transmembrane region" description="Helical" evidence="10">
    <location>
        <begin position="318"/>
        <end position="340"/>
    </location>
</feature>
<dbReference type="InterPro" id="IPR023214">
    <property type="entry name" value="HAD_sf"/>
</dbReference>
<evidence type="ECO:0000256" key="10">
    <source>
        <dbReference type="RuleBase" id="RU362081"/>
    </source>
</evidence>
<dbReference type="EMBL" id="HBJB01000154">
    <property type="protein sequence ID" value="CAE0839878.1"/>
    <property type="molecule type" value="Transcribed_RNA"/>
</dbReference>
<dbReference type="Gene3D" id="3.30.70.100">
    <property type="match status" value="1"/>
</dbReference>
<comment type="subcellular location">
    <subcellularLocation>
        <location evidence="1">Endomembrane system</location>
        <topology evidence="1">Multi-pass membrane protein</topology>
    </subcellularLocation>
    <subcellularLocation>
        <location evidence="10">Membrane</location>
    </subcellularLocation>
</comment>
<dbReference type="SUPFAM" id="SSF81653">
    <property type="entry name" value="Calcium ATPase, transduction domain A"/>
    <property type="match status" value="1"/>
</dbReference>
<gene>
    <name evidence="12" type="ORF">OMAR00294_LOCUS133</name>
    <name evidence="13" type="ORF">OMAR00294_LOCUS134</name>
    <name evidence="14" type="ORF">OMAR00294_LOCUS135</name>
    <name evidence="15" type="ORF">OMAR00294_LOCUS136</name>
</gene>
<dbReference type="NCBIfam" id="TIGR01494">
    <property type="entry name" value="ATPase_P-type"/>
    <property type="match status" value="2"/>
</dbReference>
<proteinExistence type="inferred from homology"/>
<dbReference type="SUPFAM" id="SSF81665">
    <property type="entry name" value="Calcium ATPase, transmembrane domain M"/>
    <property type="match status" value="1"/>
</dbReference>
<name>A0A7S4GKQ7_OXYMA</name>
<dbReference type="InterPro" id="IPR059000">
    <property type="entry name" value="ATPase_P-type_domA"/>
</dbReference>
<dbReference type="EMBL" id="HBJB01000155">
    <property type="protein sequence ID" value="CAE0839879.1"/>
    <property type="molecule type" value="Transcribed_RNA"/>
</dbReference>
<dbReference type="GO" id="GO:0043682">
    <property type="term" value="F:P-type divalent copper transporter activity"/>
    <property type="evidence" value="ECO:0007669"/>
    <property type="project" value="TreeGrafter"/>
</dbReference>
<evidence type="ECO:0000256" key="8">
    <source>
        <dbReference type="ARBA" id="ARBA00022989"/>
    </source>
</evidence>
<evidence type="ECO:0000256" key="2">
    <source>
        <dbReference type="ARBA" id="ARBA00006024"/>
    </source>
</evidence>
<dbReference type="InterPro" id="IPR056236">
    <property type="entry name" value="HMA_PCA1"/>
</dbReference>
<feature type="domain" description="HMA" evidence="11">
    <location>
        <begin position="129"/>
        <end position="194"/>
    </location>
</feature>
<comment type="similarity">
    <text evidence="2 10">Belongs to the cation transport ATPase (P-type) (TC 3.A.3) family. Type IB subfamily.</text>
</comment>
<dbReference type="InterPro" id="IPR036412">
    <property type="entry name" value="HAD-like_sf"/>
</dbReference>
<dbReference type="Pfam" id="PF00122">
    <property type="entry name" value="E1-E2_ATPase"/>
    <property type="match status" value="1"/>
</dbReference>
<dbReference type="InterPro" id="IPR023298">
    <property type="entry name" value="ATPase_P-typ_TM_dom_sf"/>
</dbReference>
<dbReference type="Pfam" id="PF24534">
    <property type="entry name" value="HMA_PCA1"/>
    <property type="match status" value="1"/>
</dbReference>
<evidence type="ECO:0000256" key="7">
    <source>
        <dbReference type="ARBA" id="ARBA00022967"/>
    </source>
</evidence>
<accession>A0A7S4GKQ7</accession>
<dbReference type="AlphaFoldDB" id="A0A7S4GKQ7"/>
<evidence type="ECO:0000256" key="1">
    <source>
        <dbReference type="ARBA" id="ARBA00004127"/>
    </source>
</evidence>
<dbReference type="Gene3D" id="3.40.50.1000">
    <property type="entry name" value="HAD superfamily/HAD-like"/>
    <property type="match status" value="1"/>
</dbReference>
<dbReference type="Pfam" id="PF00702">
    <property type="entry name" value="Hydrolase"/>
    <property type="match status" value="1"/>
</dbReference>
<dbReference type="PANTHER" id="PTHR43520:SF8">
    <property type="entry name" value="P-TYPE CU(+) TRANSPORTER"/>
    <property type="match status" value="1"/>
</dbReference>
<dbReference type="CDD" id="cd00371">
    <property type="entry name" value="HMA"/>
    <property type="match status" value="1"/>
</dbReference>
<evidence type="ECO:0000256" key="6">
    <source>
        <dbReference type="ARBA" id="ARBA00022840"/>
    </source>
</evidence>
<dbReference type="GO" id="GO:0016887">
    <property type="term" value="F:ATP hydrolysis activity"/>
    <property type="evidence" value="ECO:0007669"/>
    <property type="project" value="InterPro"/>
</dbReference>
<dbReference type="GO" id="GO:0016020">
    <property type="term" value="C:membrane"/>
    <property type="evidence" value="ECO:0007669"/>
    <property type="project" value="UniProtKB-SubCell"/>
</dbReference>
<dbReference type="PROSITE" id="PS01047">
    <property type="entry name" value="HMA_1"/>
    <property type="match status" value="1"/>
</dbReference>
<dbReference type="EMBL" id="HBJB01000153">
    <property type="protein sequence ID" value="CAE0839877.1"/>
    <property type="molecule type" value="Transcribed_RNA"/>
</dbReference>
<organism evidence="14">
    <name type="scientific">Oxyrrhis marina</name>
    <name type="common">Dinoflagellate</name>
    <dbReference type="NCBI Taxonomy" id="2969"/>
    <lineage>
        <taxon>Eukaryota</taxon>
        <taxon>Sar</taxon>
        <taxon>Alveolata</taxon>
        <taxon>Dinophyceae</taxon>
        <taxon>Oxyrrhinales</taxon>
        <taxon>Oxyrrhinaceae</taxon>
        <taxon>Oxyrrhis</taxon>
    </lineage>
</organism>
<dbReference type="SFLD" id="SFLDS00003">
    <property type="entry name" value="Haloacid_Dehalogenase"/>
    <property type="match status" value="1"/>
</dbReference>
<dbReference type="PRINTS" id="PR00942">
    <property type="entry name" value="CUATPASEI"/>
</dbReference>
<feature type="transmembrane region" description="Helical" evidence="10">
    <location>
        <begin position="583"/>
        <end position="603"/>
    </location>
</feature>
<keyword evidence="9 10" id="KW-0472">Membrane</keyword>
<keyword evidence="5 10" id="KW-0547">Nucleotide-binding</keyword>
<dbReference type="InterPro" id="IPR008250">
    <property type="entry name" value="ATPase_P-typ_transduc_dom_A_sf"/>
</dbReference>
<dbReference type="InterPro" id="IPR001757">
    <property type="entry name" value="P_typ_ATPase"/>
</dbReference>
<dbReference type="InterPro" id="IPR006121">
    <property type="entry name" value="HMA_dom"/>
</dbReference>
<keyword evidence="6 10" id="KW-0067">ATP-binding</keyword>
<evidence type="ECO:0000256" key="3">
    <source>
        <dbReference type="ARBA" id="ARBA00022692"/>
    </source>
</evidence>
<dbReference type="PROSITE" id="PS50846">
    <property type="entry name" value="HMA_2"/>
    <property type="match status" value="1"/>
</dbReference>
<dbReference type="NCBIfam" id="TIGR01525">
    <property type="entry name" value="ATPase-IB_hvy"/>
    <property type="match status" value="1"/>
</dbReference>
<dbReference type="InterPro" id="IPR036163">
    <property type="entry name" value="HMA_dom_sf"/>
</dbReference>
<feature type="transmembrane region" description="Helical" evidence="10">
    <location>
        <begin position="952"/>
        <end position="975"/>
    </location>
</feature>
<reference evidence="14" key="1">
    <citation type="submission" date="2021-01" db="EMBL/GenBank/DDBJ databases">
        <authorList>
            <person name="Corre E."/>
            <person name="Pelletier E."/>
            <person name="Niang G."/>
            <person name="Scheremetjew M."/>
            <person name="Finn R."/>
            <person name="Kale V."/>
            <person name="Holt S."/>
            <person name="Cochrane G."/>
            <person name="Meng A."/>
            <person name="Brown T."/>
            <person name="Cohen L."/>
        </authorList>
    </citation>
    <scope>NUCLEOTIDE SEQUENCE</scope>
    <source>
        <strain evidence="14">LB1974</strain>
    </source>
</reference>
<dbReference type="SFLD" id="SFLDF00027">
    <property type="entry name" value="p-type_atpase"/>
    <property type="match status" value="1"/>
</dbReference>
<dbReference type="InterPro" id="IPR027256">
    <property type="entry name" value="P-typ_ATPase_IB"/>
</dbReference>